<dbReference type="GO" id="GO:0005524">
    <property type="term" value="F:ATP binding"/>
    <property type="evidence" value="ECO:0007669"/>
    <property type="project" value="UniProtKB-KW"/>
</dbReference>
<gene>
    <name evidence="6" type="primary">SUV3_1</name>
    <name evidence="6" type="ORF">IWQ62_003471</name>
</gene>
<feature type="non-terminal residue" evidence="6">
    <location>
        <position position="367"/>
    </location>
</feature>
<dbReference type="Gene3D" id="3.40.50.300">
    <property type="entry name" value="P-loop containing nucleotide triphosphate hydrolases"/>
    <property type="match status" value="1"/>
</dbReference>
<dbReference type="GO" id="GO:0016787">
    <property type="term" value="F:hydrolase activity"/>
    <property type="evidence" value="ECO:0007669"/>
    <property type="project" value="UniProtKB-KW"/>
</dbReference>
<evidence type="ECO:0000313" key="7">
    <source>
        <dbReference type="Proteomes" id="UP001150925"/>
    </source>
</evidence>
<dbReference type="OrthoDB" id="5584765at2759"/>
<dbReference type="GO" id="GO:0045025">
    <property type="term" value="C:mitochondrial degradosome"/>
    <property type="evidence" value="ECO:0007669"/>
    <property type="project" value="TreeGrafter"/>
</dbReference>
<dbReference type="SUPFAM" id="SSF52540">
    <property type="entry name" value="P-loop containing nucleoside triphosphate hydrolases"/>
    <property type="match status" value="1"/>
</dbReference>
<evidence type="ECO:0000256" key="1">
    <source>
        <dbReference type="ARBA" id="ARBA00022741"/>
    </source>
</evidence>
<dbReference type="PANTHER" id="PTHR12131">
    <property type="entry name" value="ATP-DEPENDENT RNA AND DNA HELICASE"/>
    <property type="match status" value="1"/>
</dbReference>
<sequence length="367" mass="42259">MSLLWTPRVPRALLSSTHFTANPPRILPQLSRSPGVFQTSDSPVQCRRIRPEKWFPTARCEFLHTSACRLRSGRENRKRYTKDRHVKKFSQSNDTYDGTWEETGVSRRPTEKNRVKLPPVLLQRLERSPSTFQVNKLMVETKVSNVIASYSKGKQLHFKLSRLNIARYLISKELPSFAARYKRGEIPDLHWENLVATIEGQKPVVLENVIIRSFLNHLLETTPRTKYNELGELPLLKKLACLKYPQEWFPGARRFARRIVMHVGPTNSGKTHQALQKLERARRGIYCGPLRLLAHEIYTRMNTQGIGCNLLTGEDRRTADHDVPLLSATVEMADFNTEYDVAVLDEIQMIGDTHRGFAWTDALFGLQ</sequence>
<feature type="domain" description="Helicase ATP-binding" evidence="5">
    <location>
        <begin position="251"/>
        <end position="367"/>
    </location>
</feature>
<dbReference type="PROSITE" id="PS51192">
    <property type="entry name" value="HELICASE_ATP_BIND_1"/>
    <property type="match status" value="1"/>
</dbReference>
<evidence type="ECO:0000313" key="6">
    <source>
        <dbReference type="EMBL" id="KAJ1962609.1"/>
    </source>
</evidence>
<dbReference type="EMBL" id="JANBPY010000940">
    <property type="protein sequence ID" value="KAJ1962609.1"/>
    <property type="molecule type" value="Genomic_DNA"/>
</dbReference>
<dbReference type="GO" id="GO:0000965">
    <property type="term" value="P:mitochondrial RNA 3'-end processing"/>
    <property type="evidence" value="ECO:0007669"/>
    <property type="project" value="TreeGrafter"/>
</dbReference>
<organism evidence="6 7">
    <name type="scientific">Dispira parvispora</name>
    <dbReference type="NCBI Taxonomy" id="1520584"/>
    <lineage>
        <taxon>Eukaryota</taxon>
        <taxon>Fungi</taxon>
        <taxon>Fungi incertae sedis</taxon>
        <taxon>Zoopagomycota</taxon>
        <taxon>Kickxellomycotina</taxon>
        <taxon>Dimargaritomycetes</taxon>
        <taxon>Dimargaritales</taxon>
        <taxon>Dimargaritaceae</taxon>
        <taxon>Dispira</taxon>
    </lineage>
</organism>
<keyword evidence="3 6" id="KW-0347">Helicase</keyword>
<protein>
    <submittedName>
        <fullName evidence="6">RNA helicase</fullName>
        <ecNumber evidence="6">3.6.4.13</ecNumber>
    </submittedName>
</protein>
<dbReference type="InterPro" id="IPR050699">
    <property type="entry name" value="RNA-DNA_Helicase"/>
</dbReference>
<evidence type="ECO:0000259" key="5">
    <source>
        <dbReference type="PROSITE" id="PS51192"/>
    </source>
</evidence>
<dbReference type="AlphaFoldDB" id="A0A9W8AU05"/>
<dbReference type="InterPro" id="IPR014001">
    <property type="entry name" value="Helicase_ATP-bd"/>
</dbReference>
<evidence type="ECO:0000256" key="4">
    <source>
        <dbReference type="ARBA" id="ARBA00022840"/>
    </source>
</evidence>
<proteinExistence type="predicted"/>
<dbReference type="PANTHER" id="PTHR12131:SF1">
    <property type="entry name" value="ATP-DEPENDENT RNA HELICASE SUPV3L1, MITOCHONDRIAL-RELATED"/>
    <property type="match status" value="1"/>
</dbReference>
<dbReference type="Proteomes" id="UP001150925">
    <property type="component" value="Unassembled WGS sequence"/>
</dbReference>
<evidence type="ECO:0000256" key="3">
    <source>
        <dbReference type="ARBA" id="ARBA00022806"/>
    </source>
</evidence>
<keyword evidence="2 6" id="KW-0378">Hydrolase</keyword>
<dbReference type="EC" id="3.6.4.13" evidence="6"/>
<dbReference type="InterPro" id="IPR055206">
    <property type="entry name" value="DEXQc_SUV3"/>
</dbReference>
<accession>A0A9W8AU05</accession>
<keyword evidence="1" id="KW-0547">Nucleotide-binding</keyword>
<dbReference type="GO" id="GO:0003724">
    <property type="term" value="F:RNA helicase activity"/>
    <property type="evidence" value="ECO:0007669"/>
    <property type="project" value="UniProtKB-EC"/>
</dbReference>
<keyword evidence="4" id="KW-0067">ATP-binding</keyword>
<name>A0A9W8AU05_9FUNG</name>
<keyword evidence="7" id="KW-1185">Reference proteome</keyword>
<evidence type="ECO:0000256" key="2">
    <source>
        <dbReference type="ARBA" id="ARBA00022801"/>
    </source>
</evidence>
<comment type="caution">
    <text evidence="6">The sequence shown here is derived from an EMBL/GenBank/DDBJ whole genome shotgun (WGS) entry which is preliminary data.</text>
</comment>
<dbReference type="InterPro" id="IPR027417">
    <property type="entry name" value="P-loop_NTPase"/>
</dbReference>
<dbReference type="Pfam" id="PF22527">
    <property type="entry name" value="DEXQc_Suv3"/>
    <property type="match status" value="1"/>
</dbReference>
<reference evidence="6" key="1">
    <citation type="submission" date="2022-07" db="EMBL/GenBank/DDBJ databases">
        <title>Phylogenomic reconstructions and comparative analyses of Kickxellomycotina fungi.</title>
        <authorList>
            <person name="Reynolds N.K."/>
            <person name="Stajich J.E."/>
            <person name="Barry K."/>
            <person name="Grigoriev I.V."/>
            <person name="Crous P."/>
            <person name="Smith M.E."/>
        </authorList>
    </citation>
    <scope>NUCLEOTIDE SEQUENCE</scope>
    <source>
        <strain evidence="6">RSA 1196</strain>
    </source>
</reference>